<protein>
    <submittedName>
        <fullName evidence="7">Protein kinase</fullName>
    </submittedName>
</protein>
<proteinExistence type="predicted"/>
<dbReference type="InterPro" id="IPR008271">
    <property type="entry name" value="Ser/Thr_kinase_AS"/>
</dbReference>
<dbReference type="GO" id="GO:0005524">
    <property type="term" value="F:ATP binding"/>
    <property type="evidence" value="ECO:0007669"/>
    <property type="project" value="UniProtKB-UniRule"/>
</dbReference>
<dbReference type="PROSITE" id="PS00107">
    <property type="entry name" value="PROTEIN_KINASE_ATP"/>
    <property type="match status" value="1"/>
</dbReference>
<evidence type="ECO:0000256" key="2">
    <source>
        <dbReference type="ARBA" id="ARBA00022840"/>
    </source>
</evidence>
<keyword evidence="5" id="KW-0472">Membrane</keyword>
<dbReference type="SMART" id="SM00028">
    <property type="entry name" value="TPR"/>
    <property type="match status" value="3"/>
</dbReference>
<feature type="repeat" description="TPR" evidence="3">
    <location>
        <begin position="436"/>
        <end position="469"/>
    </location>
</feature>
<evidence type="ECO:0000256" key="4">
    <source>
        <dbReference type="PROSITE-ProRule" id="PRU10141"/>
    </source>
</evidence>
<dbReference type="PROSITE" id="PS50005">
    <property type="entry name" value="TPR"/>
    <property type="match status" value="3"/>
</dbReference>
<dbReference type="InterPro" id="IPR019734">
    <property type="entry name" value="TPR_rpt"/>
</dbReference>
<dbReference type="GO" id="GO:0005737">
    <property type="term" value="C:cytoplasm"/>
    <property type="evidence" value="ECO:0007669"/>
    <property type="project" value="TreeGrafter"/>
</dbReference>
<feature type="binding site" evidence="4">
    <location>
        <position position="35"/>
    </location>
    <ligand>
        <name>ATP</name>
        <dbReference type="ChEBI" id="CHEBI:30616"/>
    </ligand>
</feature>
<dbReference type="GO" id="GO:0004674">
    <property type="term" value="F:protein serine/threonine kinase activity"/>
    <property type="evidence" value="ECO:0007669"/>
    <property type="project" value="TreeGrafter"/>
</dbReference>
<gene>
    <name evidence="7" type="ORF">UABAM_00089</name>
</gene>
<keyword evidence="3" id="KW-0802">TPR repeat</keyword>
<dbReference type="Proteomes" id="UP000326354">
    <property type="component" value="Chromosome"/>
</dbReference>
<dbReference type="Gene3D" id="1.25.40.10">
    <property type="entry name" value="Tetratricopeptide repeat domain"/>
    <property type="match status" value="1"/>
</dbReference>
<keyword evidence="7" id="KW-0418">Kinase</keyword>
<dbReference type="InterPro" id="IPR053235">
    <property type="entry name" value="Ser_Thr_kinase"/>
</dbReference>
<evidence type="ECO:0000313" key="8">
    <source>
        <dbReference type="Proteomes" id="UP000326354"/>
    </source>
</evidence>
<dbReference type="AlphaFoldDB" id="A0A5S9IIM9"/>
<evidence type="ECO:0000256" key="5">
    <source>
        <dbReference type="SAM" id="Phobius"/>
    </source>
</evidence>
<dbReference type="Pfam" id="PF00069">
    <property type="entry name" value="Pkinase"/>
    <property type="match status" value="1"/>
</dbReference>
<evidence type="ECO:0000259" key="6">
    <source>
        <dbReference type="PROSITE" id="PS50011"/>
    </source>
</evidence>
<dbReference type="PROSITE" id="PS50011">
    <property type="entry name" value="PROTEIN_KINASE_DOM"/>
    <property type="match status" value="1"/>
</dbReference>
<dbReference type="SMART" id="SM00220">
    <property type="entry name" value="S_TKc"/>
    <property type="match status" value="1"/>
</dbReference>
<feature type="domain" description="Protein kinase" evidence="6">
    <location>
        <begin position="6"/>
        <end position="267"/>
    </location>
</feature>
<dbReference type="EMBL" id="AP019860">
    <property type="protein sequence ID" value="BBM81750.1"/>
    <property type="molecule type" value="Genomic_DNA"/>
</dbReference>
<dbReference type="InterPro" id="IPR011009">
    <property type="entry name" value="Kinase-like_dom_sf"/>
</dbReference>
<keyword evidence="2 4" id="KW-0067">ATP-binding</keyword>
<feature type="transmembrane region" description="Helical" evidence="5">
    <location>
        <begin position="296"/>
        <end position="315"/>
    </location>
</feature>
<evidence type="ECO:0000256" key="1">
    <source>
        <dbReference type="ARBA" id="ARBA00022741"/>
    </source>
</evidence>
<dbReference type="CDD" id="cd14014">
    <property type="entry name" value="STKc_PknB_like"/>
    <property type="match status" value="1"/>
</dbReference>
<name>A0A5S9IIM9_UABAM</name>
<keyword evidence="5" id="KW-0812">Transmembrane</keyword>
<keyword evidence="8" id="KW-1185">Reference proteome</keyword>
<keyword evidence="1 4" id="KW-0547">Nucleotide-binding</keyword>
<evidence type="ECO:0000256" key="3">
    <source>
        <dbReference type="PROSITE-ProRule" id="PRU00339"/>
    </source>
</evidence>
<accession>A0A5S9IIM9</accession>
<dbReference type="InterPro" id="IPR017441">
    <property type="entry name" value="Protein_kinase_ATP_BS"/>
</dbReference>
<dbReference type="SUPFAM" id="SSF56112">
    <property type="entry name" value="Protein kinase-like (PK-like)"/>
    <property type="match status" value="1"/>
</dbReference>
<dbReference type="SUPFAM" id="SSF48452">
    <property type="entry name" value="TPR-like"/>
    <property type="match status" value="1"/>
</dbReference>
<sequence>MLNNRYQVLEKLGEGSMGVVCRALDKSNNRLVAIKQCTLSTKNDKNVERFKREYQFLSQNQHKNIVKAYDLFRIENRYYLVLEYIRGITLGDLIFEHPRSILFSQQLEIAIQICDGVKFLNNRGIVHRDLKPDNIILTENYVPKILDMGIAKSQMRDMDSLTSAGKVVGTISYMSPEQFSHKDSNKIDVFSLAILFYQFFAWLPGSPFKGKNFSQTMHRILKETLPCFSIYTDKNNLQHKTVGNFLQLAMQKNPTQRIDINKLYFALCNARQINNIQNLYNHSNNLLTSRTNPRRAMYIIICTLIVLTAIFVYYIPFSSQPTDKKTQNTTFTKSLEHLENLHNTGKYTQAIQHANTMIEKGDAHPLLYRVYSCRAAAYYRNGMRDNAIRDFHQVLQLNDKALKIYVKLGALYAQKRLFNKSLQQFNAALRIKPDYAAAYYYRGITYALMKQKDKAQTNFKIAVRLDKRYMQKIHKYYREN</sequence>
<dbReference type="Gene3D" id="1.10.510.10">
    <property type="entry name" value="Transferase(Phosphotransferase) domain 1"/>
    <property type="match status" value="1"/>
</dbReference>
<feature type="repeat" description="TPR" evidence="3">
    <location>
        <begin position="368"/>
        <end position="401"/>
    </location>
</feature>
<keyword evidence="5" id="KW-1133">Transmembrane helix</keyword>
<dbReference type="InterPro" id="IPR000719">
    <property type="entry name" value="Prot_kinase_dom"/>
</dbReference>
<dbReference type="PANTHER" id="PTHR24361">
    <property type="entry name" value="MITOGEN-ACTIVATED KINASE KINASE KINASE"/>
    <property type="match status" value="1"/>
</dbReference>
<feature type="repeat" description="TPR" evidence="3">
    <location>
        <begin position="402"/>
        <end position="435"/>
    </location>
</feature>
<dbReference type="KEGG" id="uam:UABAM_00089"/>
<reference evidence="7 8" key="1">
    <citation type="submission" date="2019-08" db="EMBL/GenBank/DDBJ databases">
        <title>Complete genome sequence of Candidatus Uab amorphum.</title>
        <authorList>
            <person name="Shiratori T."/>
            <person name="Suzuki S."/>
            <person name="Kakizawa Y."/>
            <person name="Ishida K."/>
        </authorList>
    </citation>
    <scope>NUCLEOTIDE SEQUENCE [LARGE SCALE GENOMIC DNA]</scope>
    <source>
        <strain evidence="7 8">SRT547</strain>
    </source>
</reference>
<keyword evidence="7" id="KW-0808">Transferase</keyword>
<organism evidence="7 8">
    <name type="scientific">Uabimicrobium amorphum</name>
    <dbReference type="NCBI Taxonomy" id="2596890"/>
    <lineage>
        <taxon>Bacteria</taxon>
        <taxon>Pseudomonadati</taxon>
        <taxon>Planctomycetota</taxon>
        <taxon>Candidatus Uabimicrobiia</taxon>
        <taxon>Candidatus Uabimicrobiales</taxon>
        <taxon>Candidatus Uabimicrobiaceae</taxon>
        <taxon>Candidatus Uabimicrobium</taxon>
    </lineage>
</organism>
<dbReference type="InterPro" id="IPR011990">
    <property type="entry name" value="TPR-like_helical_dom_sf"/>
</dbReference>
<evidence type="ECO:0000313" key="7">
    <source>
        <dbReference type="EMBL" id="BBM81750.1"/>
    </source>
</evidence>
<dbReference type="PROSITE" id="PS00108">
    <property type="entry name" value="PROTEIN_KINASE_ST"/>
    <property type="match status" value="1"/>
</dbReference>